<evidence type="ECO:0000256" key="4">
    <source>
        <dbReference type="ARBA" id="ARBA00023315"/>
    </source>
</evidence>
<evidence type="ECO:0000256" key="1">
    <source>
        <dbReference type="ARBA" id="ARBA00005395"/>
    </source>
</evidence>
<dbReference type="CDD" id="cd04301">
    <property type="entry name" value="NAT_SF"/>
    <property type="match status" value="1"/>
</dbReference>
<evidence type="ECO:0000313" key="6">
    <source>
        <dbReference type="EMBL" id="OOE86063.1"/>
    </source>
</evidence>
<dbReference type="PANTHER" id="PTHR43420">
    <property type="entry name" value="ACETYLTRANSFERASE"/>
    <property type="match status" value="1"/>
</dbReference>
<dbReference type="Gene3D" id="3.40.630.30">
    <property type="match status" value="1"/>
</dbReference>
<keyword evidence="2" id="KW-0963">Cytoplasm</keyword>
<dbReference type="InterPro" id="IPR006464">
    <property type="entry name" value="AcTrfase_RimI/Ard1"/>
</dbReference>
<evidence type="ECO:0000313" key="7">
    <source>
        <dbReference type="Proteomes" id="UP000188627"/>
    </source>
</evidence>
<dbReference type="Proteomes" id="UP000188627">
    <property type="component" value="Unassembled WGS sequence"/>
</dbReference>
<gene>
    <name evidence="6" type="ORF">BZG74_13115</name>
</gene>
<organism evidence="6 7">
    <name type="scientific">Salinivibrio sharmensis</name>
    <dbReference type="NCBI Taxonomy" id="390883"/>
    <lineage>
        <taxon>Bacteria</taxon>
        <taxon>Pseudomonadati</taxon>
        <taxon>Pseudomonadota</taxon>
        <taxon>Gammaproteobacteria</taxon>
        <taxon>Vibrionales</taxon>
        <taxon>Vibrionaceae</taxon>
        <taxon>Salinivibrio</taxon>
    </lineage>
</organism>
<sequence>MSDYTLQPIGDRHLTDIERIEQTVHIAPWSKTQLAPAQGCFDHHYALISQDDQIIGYFYARCIAGEAELLNLAVDRPFQGKGVAHQLLTLLKKTLVAAGAKTLWLEVRQSNYGARALYQKQGFELISHRAGYYSCPDGTTEDALVMRYQISSSHVL</sequence>
<comment type="caution">
    <text evidence="6">The sequence shown here is derived from an EMBL/GenBank/DDBJ whole genome shotgun (WGS) entry which is preliminary data.</text>
</comment>
<dbReference type="RefSeq" id="WP_077773007.1">
    <property type="nucleotide sequence ID" value="NZ_MUFC01000017.1"/>
</dbReference>
<dbReference type="EMBL" id="MUFC01000017">
    <property type="protein sequence ID" value="OOE86063.1"/>
    <property type="molecule type" value="Genomic_DNA"/>
</dbReference>
<dbReference type="Pfam" id="PF00583">
    <property type="entry name" value="Acetyltransf_1"/>
    <property type="match status" value="1"/>
</dbReference>
<feature type="domain" description="N-acetyltransferase" evidence="5">
    <location>
        <begin position="4"/>
        <end position="151"/>
    </location>
</feature>
<evidence type="ECO:0000259" key="5">
    <source>
        <dbReference type="PROSITE" id="PS51186"/>
    </source>
</evidence>
<evidence type="ECO:0000256" key="3">
    <source>
        <dbReference type="ARBA" id="ARBA00022679"/>
    </source>
</evidence>
<keyword evidence="7" id="KW-1185">Reference proteome</keyword>
<dbReference type="SUPFAM" id="SSF55729">
    <property type="entry name" value="Acyl-CoA N-acyltransferases (Nat)"/>
    <property type="match status" value="1"/>
</dbReference>
<dbReference type="InterPro" id="IPR000182">
    <property type="entry name" value="GNAT_dom"/>
</dbReference>
<proteinExistence type="inferred from homology"/>
<accession>A0ABX3KAW4</accession>
<name>A0ABX3KAW4_9GAMM</name>
<protein>
    <submittedName>
        <fullName evidence="6">Ribosomal-protein-alanine N-acetyltransferase</fullName>
    </submittedName>
</protein>
<dbReference type="PROSITE" id="PS51186">
    <property type="entry name" value="GNAT"/>
    <property type="match status" value="1"/>
</dbReference>
<dbReference type="InterPro" id="IPR050680">
    <property type="entry name" value="YpeA/RimI_acetyltransf"/>
</dbReference>
<evidence type="ECO:0000256" key="2">
    <source>
        <dbReference type="ARBA" id="ARBA00022490"/>
    </source>
</evidence>
<dbReference type="PANTHER" id="PTHR43420:SF44">
    <property type="entry name" value="ACETYLTRANSFERASE YPEA"/>
    <property type="match status" value="1"/>
</dbReference>
<keyword evidence="4" id="KW-0012">Acyltransferase</keyword>
<dbReference type="InterPro" id="IPR016181">
    <property type="entry name" value="Acyl_CoA_acyltransferase"/>
</dbReference>
<comment type="similarity">
    <text evidence="1">Belongs to the acetyltransferase family. RimI subfamily.</text>
</comment>
<reference evidence="7" key="1">
    <citation type="submission" date="2017-01" db="EMBL/GenBank/DDBJ databases">
        <title>Draft genome of the species Salinivibrio sharmensis.</title>
        <authorList>
            <person name="Lopez-Hermoso C."/>
            <person name="De La Haba R."/>
            <person name="Sanchez-Porro C."/>
            <person name="Ventosa A."/>
        </authorList>
    </citation>
    <scope>NUCLEOTIDE SEQUENCE [LARGE SCALE GENOMIC DNA]</scope>
    <source>
        <strain evidence="7">CBH463</strain>
    </source>
</reference>
<keyword evidence="3" id="KW-0808">Transferase</keyword>
<dbReference type="NCBIfam" id="TIGR01575">
    <property type="entry name" value="rimI"/>
    <property type="match status" value="1"/>
</dbReference>